<keyword evidence="3" id="KW-1185">Reference proteome</keyword>
<dbReference type="RefSeq" id="WP_043843093.1">
    <property type="nucleotide sequence ID" value="NZ_AQQW01000003.1"/>
</dbReference>
<evidence type="ECO:0000313" key="2">
    <source>
        <dbReference type="EMBL" id="ETW13699.1"/>
    </source>
</evidence>
<evidence type="ECO:0000313" key="3">
    <source>
        <dbReference type="Proteomes" id="UP000019063"/>
    </source>
</evidence>
<gene>
    <name evidence="2" type="ORF">ATO8_06701</name>
</gene>
<dbReference type="AlphaFoldDB" id="W4HLS8"/>
<accession>W4HLS8</accession>
<dbReference type="Proteomes" id="UP000019063">
    <property type="component" value="Unassembled WGS sequence"/>
</dbReference>
<name>W4HLS8_9RHOB</name>
<evidence type="ECO:0000256" key="1">
    <source>
        <dbReference type="SAM" id="MobiDB-lite"/>
    </source>
</evidence>
<comment type="caution">
    <text evidence="2">The sequence shown here is derived from an EMBL/GenBank/DDBJ whole genome shotgun (WGS) entry which is preliminary data.</text>
</comment>
<proteinExistence type="predicted"/>
<protein>
    <submittedName>
        <fullName evidence="2">Uncharacterized protein</fullName>
    </submittedName>
</protein>
<dbReference type="EMBL" id="AQQW01000003">
    <property type="protein sequence ID" value="ETW13699.1"/>
    <property type="molecule type" value="Genomic_DNA"/>
</dbReference>
<feature type="region of interest" description="Disordered" evidence="1">
    <location>
        <begin position="26"/>
        <end position="75"/>
    </location>
</feature>
<sequence>MDDQFVGRAQHDELVAAFHEVEPAFSDGLAESTTADHPLDVPGGASDNAAATDGPRREELFEPLLGHSGRGARRG</sequence>
<dbReference type="STRING" id="1379903.ATO8_06701"/>
<reference evidence="2 3" key="1">
    <citation type="journal article" date="2014" name="Antonie Van Leeuwenhoek">
        <title>Roseivivax atlanticus sp. nov., isolated from surface seawater of the Atlantic Ocean.</title>
        <authorList>
            <person name="Li G."/>
            <person name="Lai Q."/>
            <person name="Liu X."/>
            <person name="Sun F."/>
            <person name="Shao Z."/>
        </authorList>
    </citation>
    <scope>NUCLEOTIDE SEQUENCE [LARGE SCALE GENOMIC DNA]</scope>
    <source>
        <strain evidence="2 3">22II-s10s</strain>
    </source>
</reference>
<organism evidence="2 3">
    <name type="scientific">Roseivivax marinus</name>
    <dbReference type="NCBI Taxonomy" id="1379903"/>
    <lineage>
        <taxon>Bacteria</taxon>
        <taxon>Pseudomonadati</taxon>
        <taxon>Pseudomonadota</taxon>
        <taxon>Alphaproteobacteria</taxon>
        <taxon>Rhodobacterales</taxon>
        <taxon>Roseobacteraceae</taxon>
        <taxon>Roseivivax</taxon>
    </lineage>
</organism>